<organism evidence="3 4">
    <name type="scientific">Saccharothrix hoggarensis</name>
    <dbReference type="NCBI Taxonomy" id="913853"/>
    <lineage>
        <taxon>Bacteria</taxon>
        <taxon>Bacillati</taxon>
        <taxon>Actinomycetota</taxon>
        <taxon>Actinomycetes</taxon>
        <taxon>Pseudonocardiales</taxon>
        <taxon>Pseudonocardiaceae</taxon>
        <taxon>Saccharothrix</taxon>
    </lineage>
</organism>
<evidence type="ECO:0000313" key="3">
    <source>
        <dbReference type="EMBL" id="MFD1146001.1"/>
    </source>
</evidence>
<keyword evidence="1" id="KW-0812">Transmembrane</keyword>
<evidence type="ECO:0000313" key="4">
    <source>
        <dbReference type="Proteomes" id="UP001597168"/>
    </source>
</evidence>
<sequence length="153" mass="16136">MQDSALGDAVRTTPFMYAALESLHILGIAVLVGPAFAFDLRLLGVGRRLVPVTRAARYLLPVSHLGLAVAVVTGILLFSAQALGVAGSSAAPWKLGLLVLAGLNAFVFHRGVYRRVDEWADADATPVAARVSAVVSMTTWTGVIFAGRFLAYV</sequence>
<accession>A0ABW3QLS7</accession>
<keyword evidence="4" id="KW-1185">Reference proteome</keyword>
<keyword evidence="1" id="KW-1133">Transmembrane helix</keyword>
<feature type="domain" description="DUF6644" evidence="2">
    <location>
        <begin position="4"/>
        <end position="152"/>
    </location>
</feature>
<evidence type="ECO:0000259" key="2">
    <source>
        <dbReference type="Pfam" id="PF20349"/>
    </source>
</evidence>
<proteinExistence type="predicted"/>
<comment type="caution">
    <text evidence="3">The sequence shown here is derived from an EMBL/GenBank/DDBJ whole genome shotgun (WGS) entry which is preliminary data.</text>
</comment>
<protein>
    <submittedName>
        <fullName evidence="3">DUF6644 family protein</fullName>
    </submittedName>
</protein>
<dbReference type="Proteomes" id="UP001597168">
    <property type="component" value="Unassembled WGS sequence"/>
</dbReference>
<name>A0ABW3QLS7_9PSEU</name>
<keyword evidence="1" id="KW-0472">Membrane</keyword>
<gene>
    <name evidence="3" type="ORF">ACFQ3T_02550</name>
</gene>
<dbReference type="RefSeq" id="WP_380719311.1">
    <property type="nucleotide sequence ID" value="NZ_JBHTLK010000006.1"/>
</dbReference>
<dbReference type="InterPro" id="IPR046586">
    <property type="entry name" value="DUF6644"/>
</dbReference>
<feature type="transmembrane region" description="Helical" evidence="1">
    <location>
        <begin position="15"/>
        <end position="38"/>
    </location>
</feature>
<feature type="transmembrane region" description="Helical" evidence="1">
    <location>
        <begin position="58"/>
        <end position="78"/>
    </location>
</feature>
<reference evidence="4" key="1">
    <citation type="journal article" date="2019" name="Int. J. Syst. Evol. Microbiol.">
        <title>The Global Catalogue of Microorganisms (GCM) 10K type strain sequencing project: providing services to taxonomists for standard genome sequencing and annotation.</title>
        <authorList>
            <consortium name="The Broad Institute Genomics Platform"/>
            <consortium name="The Broad Institute Genome Sequencing Center for Infectious Disease"/>
            <person name="Wu L."/>
            <person name="Ma J."/>
        </authorList>
    </citation>
    <scope>NUCLEOTIDE SEQUENCE [LARGE SCALE GENOMIC DNA]</scope>
    <source>
        <strain evidence="4">CCUG 60214</strain>
    </source>
</reference>
<dbReference type="Pfam" id="PF20349">
    <property type="entry name" value="DUF6644"/>
    <property type="match status" value="1"/>
</dbReference>
<feature type="transmembrane region" description="Helical" evidence="1">
    <location>
        <begin position="90"/>
        <end position="108"/>
    </location>
</feature>
<evidence type="ECO:0000256" key="1">
    <source>
        <dbReference type="SAM" id="Phobius"/>
    </source>
</evidence>
<dbReference type="EMBL" id="JBHTLK010000006">
    <property type="protein sequence ID" value="MFD1146001.1"/>
    <property type="molecule type" value="Genomic_DNA"/>
</dbReference>